<dbReference type="InterPro" id="IPR046150">
    <property type="entry name" value="DUF6152"/>
</dbReference>
<dbReference type="EMBL" id="UINC01065012">
    <property type="protein sequence ID" value="SVB94233.1"/>
    <property type="molecule type" value="Genomic_DNA"/>
</dbReference>
<feature type="non-terminal residue" evidence="1">
    <location>
        <position position="213"/>
    </location>
</feature>
<dbReference type="Pfam" id="PF19649">
    <property type="entry name" value="DUF6152"/>
    <property type="match status" value="1"/>
</dbReference>
<gene>
    <name evidence="1" type="ORF">METZ01_LOCUS247087</name>
</gene>
<proteinExistence type="predicted"/>
<evidence type="ECO:0000313" key="1">
    <source>
        <dbReference type="EMBL" id="SVB94233.1"/>
    </source>
</evidence>
<reference evidence="1" key="1">
    <citation type="submission" date="2018-05" db="EMBL/GenBank/DDBJ databases">
        <authorList>
            <person name="Lanie J.A."/>
            <person name="Ng W.-L."/>
            <person name="Kazmierczak K.M."/>
            <person name="Andrzejewski T.M."/>
            <person name="Davidsen T.M."/>
            <person name="Wayne K.J."/>
            <person name="Tettelin H."/>
            <person name="Glass J.I."/>
            <person name="Rusch D."/>
            <person name="Podicherti R."/>
            <person name="Tsui H.-C.T."/>
            <person name="Winkler M.E."/>
        </authorList>
    </citation>
    <scope>NUCLEOTIDE SEQUENCE</scope>
</reference>
<name>A0A382I5X2_9ZZZZ</name>
<organism evidence="1">
    <name type="scientific">marine metagenome</name>
    <dbReference type="NCBI Taxonomy" id="408172"/>
    <lineage>
        <taxon>unclassified sequences</taxon>
        <taxon>metagenomes</taxon>
        <taxon>ecological metagenomes</taxon>
    </lineage>
</organism>
<sequence length="213" mass="23622">MKGTRTGLRAAVLLSAACGVNTLSAHHSVAGFFNPDELIEIEGVVTGTLWRNPHTEFEVEVTEPSGESTMWRVETGAISILRARGLDWEFLHEGDQVKVYGLESLRGRDEIFAYNLLLSSGTEVLLTTRSSRYFTRSGAGELLASIYDEETAAAARRDADGIFRVWSTNLDEIPHSGVQMFHGNYSMTEEAETRRSEWDAGDPTLLGCTEWNM</sequence>
<accession>A0A382I5X2</accession>
<protein>
    <submittedName>
        <fullName evidence="1">Uncharacterized protein</fullName>
    </submittedName>
</protein>
<dbReference type="AlphaFoldDB" id="A0A382I5X2"/>